<evidence type="ECO:0000313" key="5">
    <source>
        <dbReference type="EMBL" id="GBG58688.1"/>
    </source>
</evidence>
<feature type="region of interest" description="Disordered" evidence="2">
    <location>
        <begin position="1"/>
        <end position="23"/>
    </location>
</feature>
<feature type="compositionally biased region" description="Basic and acidic residues" evidence="2">
    <location>
        <begin position="77"/>
        <end position="106"/>
    </location>
</feature>
<dbReference type="Proteomes" id="UP000265515">
    <property type="component" value="Unassembled WGS sequence"/>
</dbReference>
<dbReference type="PROSITE" id="PS52006">
    <property type="entry name" value="GH64"/>
    <property type="match status" value="1"/>
</dbReference>
<dbReference type="AlphaFoldDB" id="A0A388JLL2"/>
<dbReference type="GO" id="GO:0030246">
    <property type="term" value="F:carbohydrate binding"/>
    <property type="evidence" value="ECO:0007669"/>
    <property type="project" value="InterPro"/>
</dbReference>
<dbReference type="InterPro" id="IPR032477">
    <property type="entry name" value="Glyco_hydro_64"/>
</dbReference>
<feature type="domain" description="GH64" evidence="4">
    <location>
        <begin position="289"/>
        <end position="643"/>
    </location>
</feature>
<dbReference type="OrthoDB" id="10058186at2759"/>
<feature type="region of interest" description="Disordered" evidence="2">
    <location>
        <begin position="61"/>
        <end position="106"/>
    </location>
</feature>
<dbReference type="InterPro" id="IPR005084">
    <property type="entry name" value="CBM6"/>
</dbReference>
<keyword evidence="6" id="KW-1185">Reference proteome</keyword>
<sequence>MATKEREKREKEKAMREEKERKKVQLAEEEKAKAKLEREEFEKKLGSVVKSNMKEVCEEVLGKKASTSTEAVTSAGEEIRRKEQESRWRSEDAATQEERMKHTEKELETLRKENEKLQSLVRDKGSGELHTLIKDNQALVYDMLALRDEVESLKRGSKRGAEVVTERSPPAEPVRGKPKSSADGQTPAEWAKMVEAYKRLRDDKDMAKRELETLCKDEQIDYVGIKKTASELAWIYTARVFGNSLKKRSLSDDDDALEDDDTSVDIAAAPTEDQTTSDTSSLEHARACDMGIPMTVANKTGRYPNSAIEVYIVATEVSTGRQGALLRNGKFVPCAEAAIRPDGFADIGIRLAGDGDTDFVLTAGLSGRVYFAINAPLCFRVVQAGDRRAFQYPAGWNSGDPNFAVLHDFIEFTFNDGMFCNTTMVDMFSIPLSIELTGEEKQTQTTGSLVPGGRDRIFSSIKALPEFSRLVVGDNLRVVAPSHGIEMGRFSASYYDAYVERVWQRYSQRDLVVTTGSRTVTGRVRGGELQFTGGVAAFRRPSTRDVLFCDGALAAPNDGRTGPVAAVLGAAFNRGTLLDQSSQPTTDPSRLYPVNDTSNHYARVMHENTTDGNAYGFAFDDVADFASYINERKPQAIKITLTPFGRDPGALTPFRRDRGAFGEILCDSFHDQRGTATEPSSEGGRNVGFIADGDWLEYRDVDFGRRAAEGVAVRVASGAPAGVSGFVDVQLDSRAAPPVASIPVQNTGGWQSWRTSSANLSSPVSGRRVVFLKFRSGQPQEFVNVRFFRFLP</sequence>
<feature type="domain" description="CBM6" evidence="3">
    <location>
        <begin position="662"/>
        <end position="791"/>
    </location>
</feature>
<dbReference type="Gene3D" id="3.30.920.50">
    <property type="entry name" value="Beta-1,3-glucanase, C-terminal domain"/>
    <property type="match status" value="1"/>
</dbReference>
<feature type="compositionally biased region" description="Basic and acidic residues" evidence="2">
    <location>
        <begin position="155"/>
        <end position="165"/>
    </location>
</feature>
<dbReference type="CDD" id="cd04084">
    <property type="entry name" value="CBM6_xylanase-like"/>
    <property type="match status" value="1"/>
</dbReference>
<dbReference type="InterPro" id="IPR037398">
    <property type="entry name" value="Glyco_hydro_64_fam"/>
</dbReference>
<dbReference type="InterPro" id="IPR037176">
    <property type="entry name" value="Osmotin/thaumatin-like_sf"/>
</dbReference>
<feature type="region of interest" description="Disordered" evidence="2">
    <location>
        <begin position="155"/>
        <end position="188"/>
    </location>
</feature>
<evidence type="ECO:0000313" key="6">
    <source>
        <dbReference type="Proteomes" id="UP000265515"/>
    </source>
</evidence>
<dbReference type="SUPFAM" id="SSF49785">
    <property type="entry name" value="Galactose-binding domain-like"/>
    <property type="match status" value="1"/>
</dbReference>
<reference evidence="5 6" key="1">
    <citation type="journal article" date="2018" name="Cell">
        <title>The Chara Genome: Secondary Complexity and Implications for Plant Terrestrialization.</title>
        <authorList>
            <person name="Nishiyama T."/>
            <person name="Sakayama H."/>
            <person name="Vries J.D."/>
            <person name="Buschmann H."/>
            <person name="Saint-Marcoux D."/>
            <person name="Ullrich K.K."/>
            <person name="Haas F.B."/>
            <person name="Vanderstraeten L."/>
            <person name="Becker D."/>
            <person name="Lang D."/>
            <person name="Vosolsobe S."/>
            <person name="Rombauts S."/>
            <person name="Wilhelmsson P.K.I."/>
            <person name="Janitza P."/>
            <person name="Kern R."/>
            <person name="Heyl A."/>
            <person name="Rumpler F."/>
            <person name="Villalobos L.I.A.C."/>
            <person name="Clay J.M."/>
            <person name="Skokan R."/>
            <person name="Toyoda A."/>
            <person name="Suzuki Y."/>
            <person name="Kagoshima H."/>
            <person name="Schijlen E."/>
            <person name="Tajeshwar N."/>
            <person name="Catarino B."/>
            <person name="Hetherington A.J."/>
            <person name="Saltykova A."/>
            <person name="Bonnot C."/>
            <person name="Breuninger H."/>
            <person name="Symeonidi A."/>
            <person name="Radhakrishnan G.V."/>
            <person name="Van Nieuwerburgh F."/>
            <person name="Deforce D."/>
            <person name="Chang C."/>
            <person name="Karol K.G."/>
            <person name="Hedrich R."/>
            <person name="Ulvskov P."/>
            <person name="Glockner G."/>
            <person name="Delwiche C.F."/>
            <person name="Petrasek J."/>
            <person name="Van de Peer Y."/>
            <person name="Friml J."/>
            <person name="Beilby M."/>
            <person name="Dolan L."/>
            <person name="Kohara Y."/>
            <person name="Sugano S."/>
            <person name="Fujiyama A."/>
            <person name="Delaux P.-M."/>
            <person name="Quint M."/>
            <person name="TheiBen G."/>
            <person name="Hagemann M."/>
            <person name="Harholt J."/>
            <person name="Dunand C."/>
            <person name="Zachgo S."/>
            <person name="Langdale J."/>
            <person name="Maumus F."/>
            <person name="Straeten D.V.D."/>
            <person name="Gould S.B."/>
            <person name="Rensing S.A."/>
        </authorList>
    </citation>
    <scope>NUCLEOTIDE SEQUENCE [LARGE SCALE GENOMIC DNA]</scope>
    <source>
        <strain evidence="5 6">S276</strain>
    </source>
</reference>
<evidence type="ECO:0000259" key="3">
    <source>
        <dbReference type="PROSITE" id="PS51175"/>
    </source>
</evidence>
<comment type="caution">
    <text evidence="5">The sequence shown here is derived from an EMBL/GenBank/DDBJ whole genome shotgun (WGS) entry which is preliminary data.</text>
</comment>
<evidence type="ECO:0000256" key="2">
    <source>
        <dbReference type="SAM" id="MobiDB-lite"/>
    </source>
</evidence>
<dbReference type="SMART" id="SM00606">
    <property type="entry name" value="CBD_IV"/>
    <property type="match status" value="1"/>
</dbReference>
<organism evidence="5 6">
    <name type="scientific">Chara braunii</name>
    <name type="common">Braun's stonewort</name>
    <dbReference type="NCBI Taxonomy" id="69332"/>
    <lineage>
        <taxon>Eukaryota</taxon>
        <taxon>Viridiplantae</taxon>
        <taxon>Streptophyta</taxon>
        <taxon>Charophyceae</taxon>
        <taxon>Charales</taxon>
        <taxon>Characeae</taxon>
        <taxon>Chara</taxon>
    </lineage>
</organism>
<accession>A0A388JLL2</accession>
<evidence type="ECO:0000256" key="1">
    <source>
        <dbReference type="ARBA" id="ARBA00022729"/>
    </source>
</evidence>
<keyword evidence="1" id="KW-0732">Signal</keyword>
<proteinExistence type="predicted"/>
<dbReference type="Gramene" id="GBG58688">
    <property type="protein sequence ID" value="GBG58688"/>
    <property type="gene ID" value="CBR_g89"/>
</dbReference>
<dbReference type="PANTHER" id="PTHR38165">
    <property type="match status" value="1"/>
</dbReference>
<dbReference type="InterPro" id="IPR042517">
    <property type="entry name" value="Glyco_hydro_64_N_2"/>
</dbReference>
<feature type="region of interest" description="Disordered" evidence="2">
    <location>
        <begin position="264"/>
        <end position="283"/>
    </location>
</feature>
<protein>
    <submittedName>
        <fullName evidence="5">Uncharacterized protein</fullName>
    </submittedName>
</protein>
<dbReference type="Pfam" id="PF16483">
    <property type="entry name" value="Glyco_hydro_64"/>
    <property type="match status" value="1"/>
</dbReference>
<dbReference type="InterPro" id="IPR008979">
    <property type="entry name" value="Galactose-bd-like_sf"/>
</dbReference>
<dbReference type="Gene3D" id="2.60.110.10">
    <property type="entry name" value="Thaumatin"/>
    <property type="match status" value="1"/>
</dbReference>
<dbReference type="STRING" id="69332.A0A388JLL2"/>
<evidence type="ECO:0000259" key="4">
    <source>
        <dbReference type="PROSITE" id="PS52006"/>
    </source>
</evidence>
<dbReference type="Pfam" id="PF03422">
    <property type="entry name" value="CBM_6"/>
    <property type="match status" value="1"/>
</dbReference>
<dbReference type="PANTHER" id="PTHR38165:SF1">
    <property type="entry name" value="GLUCANASE B"/>
    <property type="match status" value="1"/>
</dbReference>
<dbReference type="EMBL" id="BFEA01000001">
    <property type="protein sequence ID" value="GBG58688.1"/>
    <property type="molecule type" value="Genomic_DNA"/>
</dbReference>
<dbReference type="Gene3D" id="2.60.120.260">
    <property type="entry name" value="Galactose-binding domain-like"/>
    <property type="match status" value="1"/>
</dbReference>
<dbReference type="PROSITE" id="PS51175">
    <property type="entry name" value="CBM6"/>
    <property type="match status" value="1"/>
</dbReference>
<name>A0A388JLL2_CHABU</name>
<gene>
    <name evidence="5" type="ORF">CBR_g89</name>
</gene>
<dbReference type="InterPro" id="IPR006584">
    <property type="entry name" value="Cellulose-bd_IV"/>
</dbReference>